<dbReference type="GO" id="GO:0008477">
    <property type="term" value="F:purine nucleosidase activity"/>
    <property type="evidence" value="ECO:0007669"/>
    <property type="project" value="UniProtKB-EC"/>
</dbReference>
<evidence type="ECO:0000259" key="1">
    <source>
        <dbReference type="Pfam" id="PF01156"/>
    </source>
</evidence>
<organism evidence="2 3">
    <name type="scientific">Rhizomicrobium palustre</name>
    <dbReference type="NCBI Taxonomy" id="189966"/>
    <lineage>
        <taxon>Bacteria</taxon>
        <taxon>Pseudomonadati</taxon>
        <taxon>Pseudomonadota</taxon>
        <taxon>Alphaproteobacteria</taxon>
        <taxon>Micropepsales</taxon>
        <taxon>Micropepsaceae</taxon>
        <taxon>Rhizomicrobium</taxon>
    </lineage>
</organism>
<feature type="domain" description="Inosine/uridine-preferring nucleoside hydrolase" evidence="1">
    <location>
        <begin position="3"/>
        <end position="312"/>
    </location>
</feature>
<dbReference type="AlphaFoldDB" id="A0A846MZD0"/>
<dbReference type="Proteomes" id="UP000570514">
    <property type="component" value="Unassembled WGS sequence"/>
</dbReference>
<keyword evidence="2" id="KW-0378">Hydrolase</keyword>
<dbReference type="InterPro" id="IPR036452">
    <property type="entry name" value="Ribo_hydro-like"/>
</dbReference>
<dbReference type="EMBL" id="JAASRM010000001">
    <property type="protein sequence ID" value="NIK88310.1"/>
    <property type="molecule type" value="Genomic_DNA"/>
</dbReference>
<keyword evidence="3" id="KW-1185">Reference proteome</keyword>
<gene>
    <name evidence="2" type="ORF">FHS83_001628</name>
</gene>
<sequence length="320" mass="34048">MRLLIDTDTAGDDCFSIMVAAAQPDVTIEAITICNGNIAFSQQIENALKTLDVVGLGGKVPVYPGCPKPLLRDHVDAAYVFGEDGMSGAHYAKTRQRPEKRHAVEAMIDLIMSNPGEISIIAQAPLTNIAVASAMEPRIVSALKHLWIMGGTDNGVGNVTPAAEYNFYVDPEAAAMVFNAGFNISLVTWTLTLESSWMGEDDLAEVASYGSEKSAFFTKVNEAAVAFSQAHYGHGGTVHPDALTTACALVPGIVQESEDCLVEIETASRLTRAYSSVSHAQVPKQEVADPALGKAKAANARVIKKADGALFRKVLKQALK</sequence>
<dbReference type="CDD" id="cd02649">
    <property type="entry name" value="nuc_hydro_CeIAG"/>
    <property type="match status" value="1"/>
</dbReference>
<name>A0A846MZD0_9PROT</name>
<protein>
    <submittedName>
        <fullName evidence="2">Purine nucleosidase</fullName>
        <ecNumber evidence="2">3.2.2.1</ecNumber>
    </submittedName>
</protein>
<dbReference type="EC" id="3.2.2.1" evidence="2"/>
<evidence type="ECO:0000313" key="2">
    <source>
        <dbReference type="EMBL" id="NIK88310.1"/>
    </source>
</evidence>
<accession>A0A846MZD0</accession>
<dbReference type="PANTHER" id="PTHR46190">
    <property type="entry name" value="SI:CH211-201H21.5-RELATED"/>
    <property type="match status" value="1"/>
</dbReference>
<keyword evidence="2" id="KW-0326">Glycosidase</keyword>
<dbReference type="InterPro" id="IPR001910">
    <property type="entry name" value="Inosine/uridine_hydrolase_dom"/>
</dbReference>
<dbReference type="Pfam" id="PF01156">
    <property type="entry name" value="IU_nuc_hydro"/>
    <property type="match status" value="1"/>
</dbReference>
<dbReference type="RefSeq" id="WP_167082498.1">
    <property type="nucleotide sequence ID" value="NZ_BAAADC010000001.1"/>
</dbReference>
<dbReference type="Gene3D" id="3.90.245.10">
    <property type="entry name" value="Ribonucleoside hydrolase-like"/>
    <property type="match status" value="1"/>
</dbReference>
<dbReference type="PANTHER" id="PTHR46190:SF1">
    <property type="entry name" value="SI:CH211-201H21.5"/>
    <property type="match status" value="1"/>
</dbReference>
<dbReference type="InterPro" id="IPR052775">
    <property type="entry name" value="IUN_hydrolase"/>
</dbReference>
<dbReference type="SUPFAM" id="SSF53590">
    <property type="entry name" value="Nucleoside hydrolase"/>
    <property type="match status" value="1"/>
</dbReference>
<comment type="caution">
    <text evidence="2">The sequence shown here is derived from an EMBL/GenBank/DDBJ whole genome shotgun (WGS) entry which is preliminary data.</text>
</comment>
<reference evidence="2 3" key="1">
    <citation type="submission" date="2020-03" db="EMBL/GenBank/DDBJ databases">
        <title>Genomic Encyclopedia of Type Strains, Phase IV (KMG-IV): sequencing the most valuable type-strain genomes for metagenomic binning, comparative biology and taxonomic classification.</title>
        <authorList>
            <person name="Goeker M."/>
        </authorList>
    </citation>
    <scope>NUCLEOTIDE SEQUENCE [LARGE SCALE GENOMIC DNA]</scope>
    <source>
        <strain evidence="2 3">DSM 19867</strain>
    </source>
</reference>
<proteinExistence type="predicted"/>
<evidence type="ECO:0000313" key="3">
    <source>
        <dbReference type="Proteomes" id="UP000570514"/>
    </source>
</evidence>